<dbReference type="PROSITE" id="PS00108">
    <property type="entry name" value="PROTEIN_KINASE_ST"/>
    <property type="match status" value="1"/>
</dbReference>
<comment type="caution">
    <text evidence="14">The sequence shown here is derived from an EMBL/GenBank/DDBJ whole genome shotgun (WGS) entry which is preliminary data.</text>
</comment>
<feature type="compositionally biased region" description="Basic and acidic residues" evidence="12">
    <location>
        <begin position="452"/>
        <end position="464"/>
    </location>
</feature>
<dbReference type="CDD" id="cd07840">
    <property type="entry name" value="STKc_CDK9_like"/>
    <property type="match status" value="1"/>
</dbReference>
<protein>
    <recommendedName>
        <fullName evidence="2">[RNA-polymerase]-subunit kinase</fullName>
        <ecNumber evidence="2">2.7.11.23</ecNumber>
    </recommendedName>
</protein>
<dbReference type="GO" id="GO:0000307">
    <property type="term" value="C:cyclin-dependent protein kinase holoenzyme complex"/>
    <property type="evidence" value="ECO:0007669"/>
    <property type="project" value="TreeGrafter"/>
</dbReference>
<dbReference type="InterPro" id="IPR011009">
    <property type="entry name" value="Kinase-like_dom_sf"/>
</dbReference>
<evidence type="ECO:0000256" key="12">
    <source>
        <dbReference type="SAM" id="MobiDB-lite"/>
    </source>
</evidence>
<dbReference type="EC" id="2.7.11.23" evidence="2"/>
<dbReference type="GO" id="GO:0032968">
    <property type="term" value="P:positive regulation of transcription elongation by RNA polymerase II"/>
    <property type="evidence" value="ECO:0007669"/>
    <property type="project" value="TreeGrafter"/>
</dbReference>
<evidence type="ECO:0000256" key="2">
    <source>
        <dbReference type="ARBA" id="ARBA00012409"/>
    </source>
</evidence>
<evidence type="ECO:0000256" key="7">
    <source>
        <dbReference type="ARBA" id="ARBA00022777"/>
    </source>
</evidence>
<evidence type="ECO:0000256" key="4">
    <source>
        <dbReference type="ARBA" id="ARBA00022553"/>
    </source>
</evidence>
<dbReference type="SUPFAM" id="SSF56112">
    <property type="entry name" value="Protein kinase-like (PK-like)"/>
    <property type="match status" value="1"/>
</dbReference>
<comment type="similarity">
    <text evidence="1">Belongs to the protein kinase superfamily. CMGC Ser/Thr protein kinase family. CDC2/CDKX subfamily.</text>
</comment>
<evidence type="ECO:0000256" key="1">
    <source>
        <dbReference type="ARBA" id="ARBA00006485"/>
    </source>
</evidence>
<name>A0A388M4R3_CHABU</name>
<dbReference type="PROSITE" id="PS50011">
    <property type="entry name" value="PROTEIN_KINASE_DOM"/>
    <property type="match status" value="1"/>
</dbReference>
<dbReference type="FunFam" id="3.30.200.20:FF:000272">
    <property type="entry name" value="Cyclin-dependent kinase C-2"/>
    <property type="match status" value="1"/>
</dbReference>
<dbReference type="AlphaFoldDB" id="A0A388M4R3"/>
<dbReference type="Gramene" id="GBG89574">
    <property type="protein sequence ID" value="GBG89574"/>
    <property type="gene ID" value="CBR_g49363"/>
</dbReference>
<dbReference type="OrthoDB" id="28397at2759"/>
<evidence type="ECO:0000259" key="13">
    <source>
        <dbReference type="PROSITE" id="PS50011"/>
    </source>
</evidence>
<keyword evidence="15" id="KW-1185">Reference proteome</keyword>
<evidence type="ECO:0000256" key="3">
    <source>
        <dbReference type="ARBA" id="ARBA00022527"/>
    </source>
</evidence>
<gene>
    <name evidence="14" type="ORF">CBR_g49363</name>
</gene>
<reference evidence="14 15" key="1">
    <citation type="journal article" date="2018" name="Cell">
        <title>The Chara Genome: Secondary Complexity and Implications for Plant Terrestrialization.</title>
        <authorList>
            <person name="Nishiyama T."/>
            <person name="Sakayama H."/>
            <person name="Vries J.D."/>
            <person name="Buschmann H."/>
            <person name="Saint-Marcoux D."/>
            <person name="Ullrich K.K."/>
            <person name="Haas F.B."/>
            <person name="Vanderstraeten L."/>
            <person name="Becker D."/>
            <person name="Lang D."/>
            <person name="Vosolsobe S."/>
            <person name="Rombauts S."/>
            <person name="Wilhelmsson P.K.I."/>
            <person name="Janitza P."/>
            <person name="Kern R."/>
            <person name="Heyl A."/>
            <person name="Rumpler F."/>
            <person name="Villalobos L.I.A.C."/>
            <person name="Clay J.M."/>
            <person name="Skokan R."/>
            <person name="Toyoda A."/>
            <person name="Suzuki Y."/>
            <person name="Kagoshima H."/>
            <person name="Schijlen E."/>
            <person name="Tajeshwar N."/>
            <person name="Catarino B."/>
            <person name="Hetherington A.J."/>
            <person name="Saltykova A."/>
            <person name="Bonnot C."/>
            <person name="Breuninger H."/>
            <person name="Symeonidi A."/>
            <person name="Radhakrishnan G.V."/>
            <person name="Van Nieuwerburgh F."/>
            <person name="Deforce D."/>
            <person name="Chang C."/>
            <person name="Karol K.G."/>
            <person name="Hedrich R."/>
            <person name="Ulvskov P."/>
            <person name="Glockner G."/>
            <person name="Delwiche C.F."/>
            <person name="Petrasek J."/>
            <person name="Van de Peer Y."/>
            <person name="Friml J."/>
            <person name="Beilby M."/>
            <person name="Dolan L."/>
            <person name="Kohara Y."/>
            <person name="Sugano S."/>
            <person name="Fujiyama A."/>
            <person name="Delaux P.-M."/>
            <person name="Quint M."/>
            <person name="TheiBen G."/>
            <person name="Hagemann M."/>
            <person name="Harholt J."/>
            <person name="Dunand C."/>
            <person name="Zachgo S."/>
            <person name="Langdale J."/>
            <person name="Maumus F."/>
            <person name="Straeten D.V.D."/>
            <person name="Gould S.B."/>
            <person name="Rensing S.A."/>
        </authorList>
    </citation>
    <scope>NUCLEOTIDE SEQUENCE [LARGE SCALE GENOMIC DNA]</scope>
    <source>
        <strain evidence="14 15">S276</strain>
    </source>
</reference>
<keyword evidence="8 10" id="KW-0067">ATP-binding</keyword>
<evidence type="ECO:0000256" key="9">
    <source>
        <dbReference type="ARBA" id="ARBA00049280"/>
    </source>
</evidence>
<evidence type="ECO:0000256" key="11">
    <source>
        <dbReference type="RuleBase" id="RU000304"/>
    </source>
</evidence>
<dbReference type="STRING" id="69332.A0A388M4R3"/>
<comment type="catalytic activity">
    <reaction evidence="9">
        <text>[DNA-directed RNA polymerase] + ATP = phospho-[DNA-directed RNA polymerase] + ADP + H(+)</text>
        <dbReference type="Rhea" id="RHEA:10216"/>
        <dbReference type="Rhea" id="RHEA-COMP:11321"/>
        <dbReference type="Rhea" id="RHEA-COMP:11322"/>
        <dbReference type="ChEBI" id="CHEBI:15378"/>
        <dbReference type="ChEBI" id="CHEBI:30616"/>
        <dbReference type="ChEBI" id="CHEBI:43176"/>
        <dbReference type="ChEBI" id="CHEBI:68546"/>
        <dbReference type="ChEBI" id="CHEBI:456216"/>
        <dbReference type="EC" id="2.7.11.23"/>
    </reaction>
</comment>
<feature type="domain" description="Protein kinase" evidence="13">
    <location>
        <begin position="25"/>
        <end position="316"/>
    </location>
</feature>
<keyword evidence="6 10" id="KW-0547">Nucleotide-binding</keyword>
<dbReference type="FunFam" id="1.10.510.10:FF:000273">
    <property type="entry name" value="Cyclin-dependent kinase C-2"/>
    <property type="match status" value="1"/>
</dbReference>
<dbReference type="PROSITE" id="PS00107">
    <property type="entry name" value="PROTEIN_KINASE_ATP"/>
    <property type="match status" value="1"/>
</dbReference>
<keyword evidence="5" id="KW-0808">Transferase</keyword>
<dbReference type="InterPro" id="IPR050108">
    <property type="entry name" value="CDK"/>
</dbReference>
<dbReference type="Pfam" id="PF00069">
    <property type="entry name" value="Pkinase"/>
    <property type="match status" value="1"/>
</dbReference>
<evidence type="ECO:0000256" key="5">
    <source>
        <dbReference type="ARBA" id="ARBA00022679"/>
    </source>
</evidence>
<dbReference type="InterPro" id="IPR000719">
    <property type="entry name" value="Prot_kinase_dom"/>
</dbReference>
<accession>A0A388M4R3</accession>
<keyword evidence="4" id="KW-0597">Phosphoprotein</keyword>
<dbReference type="Gene3D" id="3.30.200.20">
    <property type="entry name" value="Phosphorylase Kinase, domain 1"/>
    <property type="match status" value="1"/>
</dbReference>
<dbReference type="GO" id="GO:0051707">
    <property type="term" value="P:response to other organism"/>
    <property type="evidence" value="ECO:0007669"/>
    <property type="project" value="UniProtKB-ARBA"/>
</dbReference>
<evidence type="ECO:0000256" key="6">
    <source>
        <dbReference type="ARBA" id="ARBA00022741"/>
    </source>
</evidence>
<dbReference type="GO" id="GO:0008353">
    <property type="term" value="F:RNA polymerase II CTD heptapeptide repeat kinase activity"/>
    <property type="evidence" value="ECO:0007669"/>
    <property type="project" value="UniProtKB-EC"/>
</dbReference>
<evidence type="ECO:0000313" key="15">
    <source>
        <dbReference type="Proteomes" id="UP000265515"/>
    </source>
</evidence>
<feature type="region of interest" description="Disordered" evidence="12">
    <location>
        <begin position="360"/>
        <end position="464"/>
    </location>
</feature>
<dbReference type="Gene3D" id="1.10.510.10">
    <property type="entry name" value="Transferase(Phosphotransferase) domain 1"/>
    <property type="match status" value="1"/>
</dbReference>
<feature type="compositionally biased region" description="Basic and acidic residues" evidence="12">
    <location>
        <begin position="405"/>
        <end position="414"/>
    </location>
</feature>
<dbReference type="OMA" id="EPSHEFQ"/>
<dbReference type="InterPro" id="IPR017441">
    <property type="entry name" value="Protein_kinase_ATP_BS"/>
</dbReference>
<feature type="compositionally biased region" description="Acidic residues" evidence="12">
    <location>
        <begin position="434"/>
        <end position="451"/>
    </location>
</feature>
<dbReference type="Proteomes" id="UP000265515">
    <property type="component" value="Unassembled WGS sequence"/>
</dbReference>
<feature type="binding site" evidence="10">
    <location>
        <position position="54"/>
    </location>
    <ligand>
        <name>ATP</name>
        <dbReference type="ChEBI" id="CHEBI:30616"/>
    </ligand>
</feature>
<dbReference type="GO" id="GO:0005524">
    <property type="term" value="F:ATP binding"/>
    <property type="evidence" value="ECO:0007669"/>
    <property type="project" value="UniProtKB-UniRule"/>
</dbReference>
<organism evidence="14 15">
    <name type="scientific">Chara braunii</name>
    <name type="common">Braun's stonewort</name>
    <dbReference type="NCBI Taxonomy" id="69332"/>
    <lineage>
        <taxon>Eukaryota</taxon>
        <taxon>Viridiplantae</taxon>
        <taxon>Streptophyta</taxon>
        <taxon>Charophyceae</taxon>
        <taxon>Charales</taxon>
        <taxon>Characeae</taxon>
        <taxon>Chara</taxon>
    </lineage>
</organism>
<dbReference type="PANTHER" id="PTHR24056">
    <property type="entry name" value="CELL DIVISION PROTEIN KINASE"/>
    <property type="match status" value="1"/>
</dbReference>
<keyword evidence="3 11" id="KW-0723">Serine/threonine-protein kinase</keyword>
<feature type="compositionally biased region" description="Basic and acidic residues" evidence="12">
    <location>
        <begin position="370"/>
        <end position="380"/>
    </location>
</feature>
<sequence>MAAAPPFDLNLVETPSWGARSVECFEKLDQIGEGTYGQVYMAREKVTGEIVALKKVRMDNEKEGFPITAIREIKILKKLNHENVIKLKEIVTSKATDSNKYKGHIYMVFEYMDHDLTGLADRPGMRFTIPQIKCYMQQLLKGLHYCHLNQVLHRDIKGSNLLIDNNGVLKLADFGLARSFSSENNCPLTNRVITLWYRPPELLLGATKYGPAVDMWSVGCIFAELLSGRPILPGKNELEQLQLIFQLCGTPDESNWEDVTKLPLYSLIKNEKPHPRQLHINFKNFHPSALKLVEKLLTLDPKKRLSAKDALDSDYFWTDPMPCDPGRSSSSWNVVVTRAHRPGRQRIVVRVPCKTPTIEKKVVPPFEEGEEKRWTEGKEEGQEEEDEWEEEETWMTRKGRTRGRGGHEEGEDTRKGRRRGGMEDEEVRGGGGDKEDEEGQKEEDEQEEDESKEMKRRREAETWRMRKGRSKFLLPFKQFAASPVDLNLRLPEG</sequence>
<evidence type="ECO:0000256" key="8">
    <source>
        <dbReference type="ARBA" id="ARBA00022840"/>
    </source>
</evidence>
<dbReference type="GO" id="GO:0005634">
    <property type="term" value="C:nucleus"/>
    <property type="evidence" value="ECO:0007669"/>
    <property type="project" value="TreeGrafter"/>
</dbReference>
<dbReference type="SMART" id="SM00220">
    <property type="entry name" value="S_TKc"/>
    <property type="match status" value="1"/>
</dbReference>
<dbReference type="PANTHER" id="PTHR24056:SF546">
    <property type="entry name" value="CYCLIN-DEPENDENT KINASE 12"/>
    <property type="match status" value="1"/>
</dbReference>
<proteinExistence type="inferred from homology"/>
<dbReference type="EMBL" id="BFEA01000746">
    <property type="protein sequence ID" value="GBG89574.1"/>
    <property type="molecule type" value="Genomic_DNA"/>
</dbReference>
<evidence type="ECO:0000256" key="10">
    <source>
        <dbReference type="PROSITE-ProRule" id="PRU10141"/>
    </source>
</evidence>
<evidence type="ECO:0000313" key="14">
    <source>
        <dbReference type="EMBL" id="GBG89574.1"/>
    </source>
</evidence>
<feature type="compositionally biased region" description="Acidic residues" evidence="12">
    <location>
        <begin position="381"/>
        <end position="393"/>
    </location>
</feature>
<dbReference type="InterPro" id="IPR008271">
    <property type="entry name" value="Ser/Thr_kinase_AS"/>
</dbReference>
<keyword evidence="7" id="KW-0418">Kinase</keyword>